<keyword evidence="4" id="KW-1185">Reference proteome</keyword>
<sequence length="532" mass="53771">MTAPTTTRQPRVRARRAGFGALLRAEWTKFRTVRGWTIGMIVAVLVTAGIALLDHSSCGGVTAPGGADVPGTGCSAPVGPDGKAVTDAFSFVHRRLDGDGDITVRMASLIGGRGPAGLQPWSKAGLIVKAGTRPGSAYAALIVTAGHGVRMQYDYTGDIKAPPGAVTAAAAPRWLRLVRSGDAITGYQSADGVRWSAAGTVRLHGLPPTVQAGMFATSPASAQGGSTQDGSTQDGSAQGGSAQSLGGSGGSGARTLATARFDHIGLRGAWPPGAWTGTQVGGRPSPDTGFRQAAGTVTVTGSGDIAPYVPAVDGGGVAVERTLLGAFGGLIAVIVVAALFMTAEHRRGLLRVTFTAVPGRGRVLAAKAIVIGSVTFVAGLAGSTAAVLLGERLLRSNGDFVLPAGTFTEIRAVAGTAALLAVAAVLALAVGTILRHGAGAVTAVVTVMVVPYFFASPLSVLPAGVADWLLRVTPAAAFAVQQTTPRYPQVSAPYTPGNGYFPLPPWAGFAVLCGYTVLALGLATVLLRRRDA</sequence>
<dbReference type="Proteomes" id="UP000483004">
    <property type="component" value="Unassembled WGS sequence"/>
</dbReference>
<feature type="transmembrane region" description="Helical" evidence="2">
    <location>
        <begin position="437"/>
        <end position="455"/>
    </location>
</feature>
<keyword evidence="2" id="KW-1133">Transmembrane helix</keyword>
<keyword evidence="2" id="KW-0472">Membrane</keyword>
<gene>
    <name evidence="3" type="ORF">F9B16_20860</name>
</gene>
<dbReference type="GO" id="GO:0140359">
    <property type="term" value="F:ABC-type transporter activity"/>
    <property type="evidence" value="ECO:0007669"/>
    <property type="project" value="InterPro"/>
</dbReference>
<comment type="caution">
    <text evidence="3">The sequence shown here is derived from an EMBL/GenBank/DDBJ whole genome shotgun (WGS) entry which is preliminary data.</text>
</comment>
<keyword evidence="2" id="KW-0812">Transmembrane</keyword>
<accession>A0A6L3VR10</accession>
<reference evidence="3 4" key="1">
    <citation type="submission" date="2019-09" db="EMBL/GenBank/DDBJ databases">
        <title>Actinomadura physcomitrii sp. nov., a novel actinomycete isolated from moss [Physcomitrium sphaericum (Ludw) Fuernr].</title>
        <authorList>
            <person name="Liu C."/>
            <person name="Zhuang X."/>
        </authorList>
    </citation>
    <scope>NUCLEOTIDE SEQUENCE [LARGE SCALE GENOMIC DNA]</scope>
    <source>
        <strain evidence="3 4">CYP1-1B</strain>
    </source>
</reference>
<evidence type="ECO:0000313" key="3">
    <source>
        <dbReference type="EMBL" id="KAB2379267.1"/>
    </source>
</evidence>
<feature type="region of interest" description="Disordered" evidence="1">
    <location>
        <begin position="212"/>
        <end position="252"/>
    </location>
</feature>
<protein>
    <submittedName>
        <fullName evidence="3">DUF1349 domain-containing protein</fullName>
    </submittedName>
</protein>
<dbReference type="RefSeq" id="WP_151541788.1">
    <property type="nucleotide sequence ID" value="NZ_WBMR01000059.1"/>
</dbReference>
<feature type="transmembrane region" description="Helical" evidence="2">
    <location>
        <begin position="506"/>
        <end position="527"/>
    </location>
</feature>
<feature type="compositionally biased region" description="Low complexity" evidence="1">
    <location>
        <begin position="228"/>
        <end position="245"/>
    </location>
</feature>
<feature type="transmembrane region" description="Helical" evidence="2">
    <location>
        <begin position="410"/>
        <end position="430"/>
    </location>
</feature>
<dbReference type="EMBL" id="WBMR01000059">
    <property type="protein sequence ID" value="KAB2379267.1"/>
    <property type="molecule type" value="Genomic_DNA"/>
</dbReference>
<feature type="transmembrane region" description="Helical" evidence="2">
    <location>
        <begin position="323"/>
        <end position="343"/>
    </location>
</feature>
<dbReference type="Pfam" id="PF12679">
    <property type="entry name" value="ABC2_membrane_2"/>
    <property type="match status" value="1"/>
</dbReference>
<organism evidence="3 4">
    <name type="scientific">Actinomadura montaniterrae</name>
    <dbReference type="NCBI Taxonomy" id="1803903"/>
    <lineage>
        <taxon>Bacteria</taxon>
        <taxon>Bacillati</taxon>
        <taxon>Actinomycetota</taxon>
        <taxon>Actinomycetes</taxon>
        <taxon>Streptosporangiales</taxon>
        <taxon>Thermomonosporaceae</taxon>
        <taxon>Actinomadura</taxon>
    </lineage>
</organism>
<dbReference type="GO" id="GO:0005886">
    <property type="term" value="C:plasma membrane"/>
    <property type="evidence" value="ECO:0007669"/>
    <property type="project" value="UniProtKB-SubCell"/>
</dbReference>
<dbReference type="OrthoDB" id="185815at2"/>
<feature type="transmembrane region" description="Helical" evidence="2">
    <location>
        <begin position="364"/>
        <end position="390"/>
    </location>
</feature>
<proteinExistence type="predicted"/>
<name>A0A6L3VR10_9ACTN</name>
<feature type="transmembrane region" description="Helical" evidence="2">
    <location>
        <begin position="33"/>
        <end position="53"/>
    </location>
</feature>
<evidence type="ECO:0000256" key="1">
    <source>
        <dbReference type="SAM" id="MobiDB-lite"/>
    </source>
</evidence>
<evidence type="ECO:0000313" key="4">
    <source>
        <dbReference type="Proteomes" id="UP000483004"/>
    </source>
</evidence>
<evidence type="ECO:0000256" key="2">
    <source>
        <dbReference type="SAM" id="Phobius"/>
    </source>
</evidence>
<dbReference type="AlphaFoldDB" id="A0A6L3VR10"/>
<dbReference type="Gene3D" id="2.60.120.200">
    <property type="match status" value="1"/>
</dbReference>